<dbReference type="PROSITE" id="PS00573">
    <property type="entry name" value="PYRIDINE_REDOX_2"/>
    <property type="match status" value="1"/>
</dbReference>
<evidence type="ECO:0000256" key="7">
    <source>
        <dbReference type="RuleBase" id="RU003880"/>
    </source>
</evidence>
<comment type="subunit">
    <text evidence="7">Homodimer.</text>
</comment>
<proteinExistence type="inferred from homology"/>
<sequence length="305" mass="33517">MEQEEKILDLVIIGAGPAGMAAAIYAKRAMMDFVILEKAFPGGQITNTYEIENYPGIKTASGFELSNLFREHVEELGVEILTEEVEELVLEGAVKKVVGSYNTYLAKTVILAMGASWKKLGVKGEEFYMGRGVSYCATCDGAFYRGKKTLVVGGGDVAVEDAIYLARMCEKVYLVHRRNELRAVKVLQEKLFGTPNIEVLWDTEMDEIQGGEFVEKVRLHNNKTRETRELDVDGVFVAVGSTPNTKFLAGKVEMDAAGWIRTGENCMTNVEGVFAAGDLRQKTLRQVITAAGDGATAVYGVERFL</sequence>
<dbReference type="GO" id="GO:0019430">
    <property type="term" value="P:removal of superoxide radicals"/>
    <property type="evidence" value="ECO:0007669"/>
    <property type="project" value="UniProtKB-UniRule"/>
</dbReference>
<evidence type="ECO:0000313" key="12">
    <source>
        <dbReference type="Proteomes" id="UP000461585"/>
    </source>
</evidence>
<dbReference type="InterPro" id="IPR050097">
    <property type="entry name" value="Ferredoxin-NADP_redctase_2"/>
</dbReference>
<evidence type="ECO:0000256" key="6">
    <source>
        <dbReference type="ARBA" id="ARBA00023284"/>
    </source>
</evidence>
<comment type="cofactor">
    <cofactor evidence="8">
        <name>FAD</name>
        <dbReference type="ChEBI" id="CHEBI:57692"/>
    </cofactor>
    <text evidence="8">Binds 1 FAD per subunit.</text>
</comment>
<keyword evidence="5" id="KW-1015">Disulfide bond</keyword>
<comment type="similarity">
    <text evidence="1 7">Belongs to the class-II pyridine nucleotide-disulfide oxidoreductase family.</text>
</comment>
<accession>A0A7X5HV58</accession>
<dbReference type="Pfam" id="PF07992">
    <property type="entry name" value="Pyr_redox_2"/>
    <property type="match status" value="1"/>
</dbReference>
<dbReference type="EC" id="1.8.1.9" evidence="7"/>
<comment type="catalytic activity">
    <reaction evidence="7">
        <text>[thioredoxin]-dithiol + NADP(+) = [thioredoxin]-disulfide + NADPH + H(+)</text>
        <dbReference type="Rhea" id="RHEA:20345"/>
        <dbReference type="Rhea" id="RHEA-COMP:10698"/>
        <dbReference type="Rhea" id="RHEA-COMP:10700"/>
        <dbReference type="ChEBI" id="CHEBI:15378"/>
        <dbReference type="ChEBI" id="CHEBI:29950"/>
        <dbReference type="ChEBI" id="CHEBI:50058"/>
        <dbReference type="ChEBI" id="CHEBI:57783"/>
        <dbReference type="ChEBI" id="CHEBI:58349"/>
        <dbReference type="EC" id="1.8.1.9"/>
    </reaction>
</comment>
<dbReference type="GO" id="GO:0004791">
    <property type="term" value="F:thioredoxin-disulfide reductase (NADPH) activity"/>
    <property type="evidence" value="ECO:0007669"/>
    <property type="project" value="UniProtKB-UniRule"/>
</dbReference>
<keyword evidence="8" id="KW-0521">NADP</keyword>
<evidence type="ECO:0000256" key="4">
    <source>
        <dbReference type="ARBA" id="ARBA00023002"/>
    </source>
</evidence>
<dbReference type="InterPro" id="IPR036188">
    <property type="entry name" value="FAD/NAD-bd_sf"/>
</dbReference>
<keyword evidence="4 7" id="KW-0560">Oxidoreductase</keyword>
<feature type="transmembrane region" description="Helical" evidence="9">
    <location>
        <begin position="7"/>
        <end position="26"/>
    </location>
</feature>
<evidence type="ECO:0000256" key="8">
    <source>
        <dbReference type="RuleBase" id="RU003881"/>
    </source>
</evidence>
<dbReference type="Proteomes" id="UP000461585">
    <property type="component" value="Unassembled WGS sequence"/>
</dbReference>
<comment type="caution">
    <text evidence="11">The sequence shown here is derived from an EMBL/GenBank/DDBJ whole genome shotgun (WGS) entry which is preliminary data.</text>
</comment>
<organism evidence="11 12">
    <name type="scientific">Anaerotalea alkaliphila</name>
    <dbReference type="NCBI Taxonomy" id="2662126"/>
    <lineage>
        <taxon>Bacteria</taxon>
        <taxon>Bacillati</taxon>
        <taxon>Bacillota</taxon>
        <taxon>Clostridia</taxon>
        <taxon>Eubacteriales</taxon>
        <taxon>Anaerotalea</taxon>
    </lineage>
</organism>
<keyword evidence="9" id="KW-1133">Transmembrane helix</keyword>
<evidence type="ECO:0000259" key="10">
    <source>
        <dbReference type="Pfam" id="PF07992"/>
    </source>
</evidence>
<dbReference type="RefSeq" id="WP_162369946.1">
    <property type="nucleotide sequence ID" value="NZ_JAAEEH010000011.1"/>
</dbReference>
<feature type="domain" description="FAD/NAD(P)-binding" evidence="10">
    <location>
        <begin position="9"/>
        <end position="294"/>
    </location>
</feature>
<dbReference type="SUPFAM" id="SSF51905">
    <property type="entry name" value="FAD/NAD(P)-binding domain"/>
    <property type="match status" value="1"/>
</dbReference>
<evidence type="ECO:0000313" key="11">
    <source>
        <dbReference type="EMBL" id="NDL67223.1"/>
    </source>
</evidence>
<dbReference type="PRINTS" id="PR00368">
    <property type="entry name" value="FADPNR"/>
</dbReference>
<keyword evidence="9" id="KW-0812">Transmembrane</keyword>
<dbReference type="AlphaFoldDB" id="A0A7X5HV58"/>
<name>A0A7X5HV58_9FIRM</name>
<dbReference type="EMBL" id="JAAEEH010000011">
    <property type="protein sequence ID" value="NDL67223.1"/>
    <property type="molecule type" value="Genomic_DNA"/>
</dbReference>
<keyword evidence="2 7" id="KW-0285">Flavoprotein</keyword>
<keyword evidence="9" id="KW-0472">Membrane</keyword>
<keyword evidence="12" id="KW-1185">Reference proteome</keyword>
<evidence type="ECO:0000256" key="3">
    <source>
        <dbReference type="ARBA" id="ARBA00022827"/>
    </source>
</evidence>
<dbReference type="NCBIfam" id="TIGR01292">
    <property type="entry name" value="TRX_reduct"/>
    <property type="match status" value="1"/>
</dbReference>
<dbReference type="PANTHER" id="PTHR48105">
    <property type="entry name" value="THIOREDOXIN REDUCTASE 1-RELATED-RELATED"/>
    <property type="match status" value="1"/>
</dbReference>
<protein>
    <recommendedName>
        <fullName evidence="7">Thioredoxin reductase</fullName>
        <ecNumber evidence="7">1.8.1.9</ecNumber>
    </recommendedName>
</protein>
<evidence type="ECO:0000256" key="5">
    <source>
        <dbReference type="ARBA" id="ARBA00023157"/>
    </source>
</evidence>
<dbReference type="InterPro" id="IPR023753">
    <property type="entry name" value="FAD/NAD-binding_dom"/>
</dbReference>
<dbReference type="InterPro" id="IPR008255">
    <property type="entry name" value="Pyr_nucl-diS_OxRdtase_2_AS"/>
</dbReference>
<dbReference type="GO" id="GO:0005737">
    <property type="term" value="C:cytoplasm"/>
    <property type="evidence" value="ECO:0007669"/>
    <property type="project" value="InterPro"/>
</dbReference>
<reference evidence="11 12" key="1">
    <citation type="submission" date="2020-01" db="EMBL/GenBank/DDBJ databases">
        <title>Anaeroalcalibacter tamaniensis gen. nov., sp. nov., moderately halophilic strictly anaerobic fermenter bacterium from mud volcano of Taman peninsula.</title>
        <authorList>
            <person name="Frolova A."/>
            <person name="Merkel A.Y."/>
            <person name="Slobodkin A.I."/>
        </authorList>
    </citation>
    <scope>NUCLEOTIDE SEQUENCE [LARGE SCALE GENOMIC DNA]</scope>
    <source>
        <strain evidence="11 12">F-3ap</strain>
    </source>
</reference>
<evidence type="ECO:0000256" key="1">
    <source>
        <dbReference type="ARBA" id="ARBA00009333"/>
    </source>
</evidence>
<evidence type="ECO:0000256" key="9">
    <source>
        <dbReference type="SAM" id="Phobius"/>
    </source>
</evidence>
<gene>
    <name evidence="11" type="primary">trxB</name>
    <name evidence="11" type="ORF">GXN74_05635</name>
</gene>
<keyword evidence="6 7" id="KW-0676">Redox-active center</keyword>
<keyword evidence="3 7" id="KW-0274">FAD</keyword>
<dbReference type="InterPro" id="IPR005982">
    <property type="entry name" value="Thioredox_Rdtase"/>
</dbReference>
<evidence type="ECO:0000256" key="2">
    <source>
        <dbReference type="ARBA" id="ARBA00022630"/>
    </source>
</evidence>
<dbReference type="Gene3D" id="3.50.50.60">
    <property type="entry name" value="FAD/NAD(P)-binding domain"/>
    <property type="match status" value="2"/>
</dbReference>
<dbReference type="PRINTS" id="PR00469">
    <property type="entry name" value="PNDRDTASEII"/>
</dbReference>